<sequence length="67" mass="7999">MSQIDSITDQPLLRSMIGDRIWRLMDSDPALFKQEVRDYFARGYPGWLVVRAKYPHIYLRDNRGRDV</sequence>
<protein>
    <submittedName>
        <fullName evidence="1">Uncharacterized protein</fullName>
    </submittedName>
</protein>
<dbReference type="AlphaFoldDB" id="A0A1R1C4H3"/>
<dbReference type="Proteomes" id="UP000187134">
    <property type="component" value="Unassembled WGS sequence"/>
</dbReference>
<comment type="caution">
    <text evidence="1">The sequence shown here is derived from an EMBL/GenBank/DDBJ whole genome shotgun (WGS) entry which is preliminary data.</text>
</comment>
<gene>
    <name evidence="1" type="ORF">BK131_03300</name>
</gene>
<evidence type="ECO:0000313" key="2">
    <source>
        <dbReference type="Proteomes" id="UP000187134"/>
    </source>
</evidence>
<dbReference type="OrthoDB" id="2629395at2"/>
<evidence type="ECO:0000313" key="1">
    <source>
        <dbReference type="EMBL" id="OMF17015.1"/>
    </source>
</evidence>
<accession>A0A1R1C4H3</accession>
<dbReference type="RefSeq" id="WP_076330416.1">
    <property type="nucleotide sequence ID" value="NZ_CP158833.1"/>
</dbReference>
<dbReference type="EMBL" id="MRTJ01000001">
    <property type="protein sequence ID" value="OMF17015.1"/>
    <property type="molecule type" value="Genomic_DNA"/>
</dbReference>
<name>A0A1R1C4H3_PAEAM</name>
<organism evidence="1 2">
    <name type="scientific">Paenibacillus amylolyticus</name>
    <dbReference type="NCBI Taxonomy" id="1451"/>
    <lineage>
        <taxon>Bacteria</taxon>
        <taxon>Bacillati</taxon>
        <taxon>Bacillota</taxon>
        <taxon>Bacilli</taxon>
        <taxon>Bacillales</taxon>
        <taxon>Paenibacillaceae</taxon>
        <taxon>Paenibacillus</taxon>
    </lineage>
</organism>
<proteinExistence type="predicted"/>
<reference evidence="1 2" key="1">
    <citation type="submission" date="2016-11" db="EMBL/GenBank/DDBJ databases">
        <title>Paenibacillus species isolates.</title>
        <authorList>
            <person name="Beno S.M."/>
        </authorList>
    </citation>
    <scope>NUCLEOTIDE SEQUENCE [LARGE SCALE GENOMIC DNA]</scope>
    <source>
        <strain evidence="1 2">FSL H8-0246</strain>
    </source>
</reference>